<accession>A0A917HNQ9</accession>
<keyword evidence="2" id="KW-1185">Reference proteome</keyword>
<dbReference type="Pfam" id="PF09963">
    <property type="entry name" value="DUF2197"/>
    <property type="match status" value="1"/>
</dbReference>
<sequence>MLNTICMFCKKKFTINHTDKQYNKIKKNPESFYVCKNCNQSMQKEAQSNTGLNPDDIDKYDKFFR</sequence>
<dbReference type="AlphaFoldDB" id="A0A917HNQ9"/>
<dbReference type="InterPro" id="IPR019241">
    <property type="entry name" value="DUF2197"/>
</dbReference>
<comment type="caution">
    <text evidence="1">The sequence shown here is derived from an EMBL/GenBank/DDBJ whole genome shotgun (WGS) entry which is preliminary data.</text>
</comment>
<reference evidence="1" key="2">
    <citation type="submission" date="2020-09" db="EMBL/GenBank/DDBJ databases">
        <authorList>
            <person name="Sun Q."/>
            <person name="Zhou Y."/>
        </authorList>
    </citation>
    <scope>NUCLEOTIDE SEQUENCE</scope>
    <source>
        <strain evidence="1">CGMCC 1.12754</strain>
    </source>
</reference>
<protein>
    <recommendedName>
        <fullName evidence="3">DUF2197 domain-containing protein</fullName>
    </recommendedName>
</protein>
<dbReference type="RefSeq" id="WP_188456462.1">
    <property type="nucleotide sequence ID" value="NZ_BMFR01000018.1"/>
</dbReference>
<evidence type="ECO:0000313" key="1">
    <source>
        <dbReference type="EMBL" id="GGG84689.1"/>
    </source>
</evidence>
<reference evidence="1" key="1">
    <citation type="journal article" date="2014" name="Int. J. Syst. Evol. Microbiol.">
        <title>Complete genome sequence of Corynebacterium casei LMG S-19264T (=DSM 44701T), isolated from a smear-ripened cheese.</title>
        <authorList>
            <consortium name="US DOE Joint Genome Institute (JGI-PGF)"/>
            <person name="Walter F."/>
            <person name="Albersmeier A."/>
            <person name="Kalinowski J."/>
            <person name="Ruckert C."/>
        </authorList>
    </citation>
    <scope>NUCLEOTIDE SEQUENCE</scope>
    <source>
        <strain evidence="1">CGMCC 1.12754</strain>
    </source>
</reference>
<dbReference type="EMBL" id="BMFR01000018">
    <property type="protein sequence ID" value="GGG84689.1"/>
    <property type="molecule type" value="Genomic_DNA"/>
</dbReference>
<evidence type="ECO:0000313" key="2">
    <source>
        <dbReference type="Proteomes" id="UP000622860"/>
    </source>
</evidence>
<organism evidence="1 2">
    <name type="scientific">Virgibacillus oceani</name>
    <dbReference type="NCBI Taxonomy" id="1479511"/>
    <lineage>
        <taxon>Bacteria</taxon>
        <taxon>Bacillati</taxon>
        <taxon>Bacillota</taxon>
        <taxon>Bacilli</taxon>
        <taxon>Bacillales</taxon>
        <taxon>Bacillaceae</taxon>
        <taxon>Virgibacillus</taxon>
    </lineage>
</organism>
<dbReference type="Proteomes" id="UP000622860">
    <property type="component" value="Unassembled WGS sequence"/>
</dbReference>
<gene>
    <name evidence="1" type="ORF">GCM10011398_32960</name>
</gene>
<evidence type="ECO:0008006" key="3">
    <source>
        <dbReference type="Google" id="ProtNLM"/>
    </source>
</evidence>
<proteinExistence type="predicted"/>
<name>A0A917HNQ9_9BACI</name>